<dbReference type="Gene3D" id="3.40.970.10">
    <property type="entry name" value="Ribonuclease H1, N-terminal domain"/>
    <property type="match status" value="1"/>
</dbReference>
<sequence length="225" mass="25203">MKKYYAVQKGRQTGVYQSWAAAKKQVEHFKGAVFKSFPDLASAQAFLQQKLAPVQEVNLATYAAVIYTDGGSRNHGNHRGGHVLDHDPAAWAYLIKAGPKRYQGTNGQWGATNNQMELTAVIQGLLQAQTLGLSEQKLLLVADSRYVLDALTRGWLQSWQQKQWRKADGKVVANQELWRKLAQQIAVFSDLHYAWTKGHAQDAENNFVDGLLNQTMDQMTAKSRS</sequence>
<comment type="function">
    <text evidence="3">Endonuclease that specifically degrades the RNA of RNA-DNA hybrids.</text>
</comment>
<dbReference type="InterPro" id="IPR012337">
    <property type="entry name" value="RNaseH-like_sf"/>
</dbReference>
<dbReference type="SUPFAM" id="SSF53098">
    <property type="entry name" value="Ribonuclease H-like"/>
    <property type="match status" value="1"/>
</dbReference>
<dbReference type="InterPro" id="IPR050092">
    <property type="entry name" value="RNase_H"/>
</dbReference>
<gene>
    <name evidence="14" type="ORF">HU830_04675</name>
</gene>
<comment type="catalytic activity">
    <reaction evidence="1">
        <text>Endonucleolytic cleavage to 5'-phosphomonoester.</text>
        <dbReference type="EC" id="3.1.26.4"/>
    </reaction>
</comment>
<keyword evidence="12" id="KW-0460">Magnesium</keyword>
<keyword evidence="10" id="KW-0255">Endonuclease</keyword>
<evidence type="ECO:0000256" key="4">
    <source>
        <dbReference type="ARBA" id="ARBA00005300"/>
    </source>
</evidence>
<dbReference type="Pfam" id="PF00075">
    <property type="entry name" value="RNase_H"/>
    <property type="match status" value="1"/>
</dbReference>
<dbReference type="GO" id="GO:0043137">
    <property type="term" value="P:DNA replication, removal of RNA primer"/>
    <property type="evidence" value="ECO:0007669"/>
    <property type="project" value="TreeGrafter"/>
</dbReference>
<evidence type="ECO:0000256" key="7">
    <source>
        <dbReference type="ARBA" id="ARBA00017721"/>
    </source>
</evidence>
<evidence type="ECO:0000256" key="11">
    <source>
        <dbReference type="ARBA" id="ARBA00022801"/>
    </source>
</evidence>
<evidence type="ECO:0000313" key="15">
    <source>
        <dbReference type="Proteomes" id="UP000563523"/>
    </source>
</evidence>
<comment type="cofactor">
    <cofactor evidence="2">
        <name>Mg(2+)</name>
        <dbReference type="ChEBI" id="CHEBI:18420"/>
    </cofactor>
</comment>
<feature type="domain" description="RNase H type-1" evidence="13">
    <location>
        <begin position="60"/>
        <end position="217"/>
    </location>
</feature>
<dbReference type="EC" id="3.1.26.4" evidence="6"/>
<dbReference type="InterPro" id="IPR011320">
    <property type="entry name" value="RNase_H1_N"/>
</dbReference>
<dbReference type="FunFam" id="3.40.970.10:FF:000002">
    <property type="entry name" value="Ribonuclease H"/>
    <property type="match status" value="1"/>
</dbReference>
<evidence type="ECO:0000256" key="12">
    <source>
        <dbReference type="ARBA" id="ARBA00022842"/>
    </source>
</evidence>
<evidence type="ECO:0000256" key="2">
    <source>
        <dbReference type="ARBA" id="ARBA00001946"/>
    </source>
</evidence>
<dbReference type="SUPFAM" id="SSF55658">
    <property type="entry name" value="L9 N-domain-like"/>
    <property type="match status" value="1"/>
</dbReference>
<evidence type="ECO:0000313" key="14">
    <source>
        <dbReference type="EMBL" id="NVY96464.1"/>
    </source>
</evidence>
<name>A0A850QXD3_9LACO</name>
<evidence type="ECO:0000256" key="6">
    <source>
        <dbReference type="ARBA" id="ARBA00012180"/>
    </source>
</evidence>
<dbReference type="PANTHER" id="PTHR10642:SF26">
    <property type="entry name" value="RIBONUCLEASE H1"/>
    <property type="match status" value="1"/>
</dbReference>
<comment type="caution">
    <text evidence="14">The sequence shown here is derived from an EMBL/GenBank/DDBJ whole genome shotgun (WGS) entry which is preliminary data.</text>
</comment>
<dbReference type="GO" id="GO:0004523">
    <property type="term" value="F:RNA-DNA hybrid ribonuclease activity"/>
    <property type="evidence" value="ECO:0007669"/>
    <property type="project" value="UniProtKB-EC"/>
</dbReference>
<dbReference type="EMBL" id="JABZEC010000003">
    <property type="protein sequence ID" value="NVY96464.1"/>
    <property type="molecule type" value="Genomic_DNA"/>
</dbReference>
<evidence type="ECO:0000256" key="5">
    <source>
        <dbReference type="ARBA" id="ARBA00011245"/>
    </source>
</evidence>
<dbReference type="RefSeq" id="WP_176942621.1">
    <property type="nucleotide sequence ID" value="NZ_JABZEC010000003.1"/>
</dbReference>
<comment type="subunit">
    <text evidence="5">Monomer.</text>
</comment>
<dbReference type="InterPro" id="IPR002156">
    <property type="entry name" value="RNaseH_domain"/>
</dbReference>
<dbReference type="GO" id="GO:0046872">
    <property type="term" value="F:metal ion binding"/>
    <property type="evidence" value="ECO:0007669"/>
    <property type="project" value="UniProtKB-KW"/>
</dbReference>
<dbReference type="InterPro" id="IPR037056">
    <property type="entry name" value="RNase_H1_N_sf"/>
</dbReference>
<dbReference type="PANTHER" id="PTHR10642">
    <property type="entry name" value="RIBONUCLEASE H1"/>
    <property type="match status" value="1"/>
</dbReference>
<evidence type="ECO:0000259" key="13">
    <source>
        <dbReference type="PROSITE" id="PS50879"/>
    </source>
</evidence>
<evidence type="ECO:0000256" key="10">
    <source>
        <dbReference type="ARBA" id="ARBA00022759"/>
    </source>
</evidence>
<dbReference type="InterPro" id="IPR036397">
    <property type="entry name" value="RNaseH_sf"/>
</dbReference>
<evidence type="ECO:0000256" key="9">
    <source>
        <dbReference type="ARBA" id="ARBA00022723"/>
    </source>
</evidence>
<dbReference type="AlphaFoldDB" id="A0A850QXD3"/>
<dbReference type="Proteomes" id="UP000563523">
    <property type="component" value="Unassembled WGS sequence"/>
</dbReference>
<proteinExistence type="inferred from homology"/>
<keyword evidence="15" id="KW-1185">Reference proteome</keyword>
<dbReference type="InterPro" id="IPR022892">
    <property type="entry name" value="RNaseHI"/>
</dbReference>
<reference evidence="14 15" key="1">
    <citation type="submission" date="2020-06" db="EMBL/GenBank/DDBJ databases">
        <authorList>
            <person name="Kang J."/>
        </authorList>
    </citation>
    <scope>NUCLEOTIDE SEQUENCE [LARGE SCALE GENOMIC DNA]</scope>
    <source>
        <strain evidence="14 15">DCY120</strain>
    </source>
</reference>
<dbReference type="PROSITE" id="PS50879">
    <property type="entry name" value="RNASE_H_1"/>
    <property type="match status" value="1"/>
</dbReference>
<accession>A0A850QXD3</accession>
<organism evidence="14 15">
    <name type="scientific">Bombilactobacillus apium</name>
    <dbReference type="NCBI Taxonomy" id="2675299"/>
    <lineage>
        <taxon>Bacteria</taxon>
        <taxon>Bacillati</taxon>
        <taxon>Bacillota</taxon>
        <taxon>Bacilli</taxon>
        <taxon>Lactobacillales</taxon>
        <taxon>Lactobacillaceae</taxon>
        <taxon>Bombilactobacillus</taxon>
    </lineage>
</organism>
<evidence type="ECO:0000256" key="3">
    <source>
        <dbReference type="ARBA" id="ARBA00004065"/>
    </source>
</evidence>
<comment type="similarity">
    <text evidence="4">Belongs to the RNase H family.</text>
</comment>
<protein>
    <recommendedName>
        <fullName evidence="7">Ribonuclease H</fullName>
        <ecNumber evidence="6">3.1.26.4</ecNumber>
    </recommendedName>
</protein>
<dbReference type="GO" id="GO:0003676">
    <property type="term" value="F:nucleic acid binding"/>
    <property type="evidence" value="ECO:0007669"/>
    <property type="project" value="InterPro"/>
</dbReference>
<keyword evidence="11" id="KW-0378">Hydrolase</keyword>
<dbReference type="Pfam" id="PF01693">
    <property type="entry name" value="Cauli_VI"/>
    <property type="match status" value="1"/>
</dbReference>
<dbReference type="CDD" id="cd09278">
    <property type="entry name" value="RNase_HI_prokaryote_like"/>
    <property type="match status" value="1"/>
</dbReference>
<dbReference type="InterPro" id="IPR009027">
    <property type="entry name" value="Ribosomal_bL9/RNase_H1_N"/>
</dbReference>
<keyword evidence="8" id="KW-0540">Nuclease</keyword>
<dbReference type="Gene3D" id="3.30.420.10">
    <property type="entry name" value="Ribonuclease H-like superfamily/Ribonuclease H"/>
    <property type="match status" value="1"/>
</dbReference>
<evidence type="ECO:0000256" key="8">
    <source>
        <dbReference type="ARBA" id="ARBA00022722"/>
    </source>
</evidence>
<evidence type="ECO:0000256" key="1">
    <source>
        <dbReference type="ARBA" id="ARBA00000077"/>
    </source>
</evidence>
<keyword evidence="9" id="KW-0479">Metal-binding</keyword>